<dbReference type="STRING" id="3827.A0A1S3DYW3"/>
<reference evidence="3" key="1">
    <citation type="journal article" date="2013" name="Nat. Biotechnol.">
        <title>Draft genome sequence of chickpea (Cicer arietinum) provides a resource for trait improvement.</title>
        <authorList>
            <person name="Varshney R.K."/>
            <person name="Song C."/>
            <person name="Saxena R.K."/>
            <person name="Azam S."/>
            <person name="Yu S."/>
            <person name="Sharpe A.G."/>
            <person name="Cannon S."/>
            <person name="Baek J."/>
            <person name="Rosen B.D."/>
            <person name="Tar'an B."/>
            <person name="Millan T."/>
            <person name="Zhang X."/>
            <person name="Ramsay L.D."/>
            <person name="Iwata A."/>
            <person name="Wang Y."/>
            <person name="Nelson W."/>
            <person name="Farmer A.D."/>
            <person name="Gaur P.M."/>
            <person name="Soderlund C."/>
            <person name="Penmetsa R.V."/>
            <person name="Xu C."/>
            <person name="Bharti A.K."/>
            <person name="He W."/>
            <person name="Winter P."/>
            <person name="Zhao S."/>
            <person name="Hane J.K."/>
            <person name="Carrasquilla-Garcia N."/>
            <person name="Condie J.A."/>
            <person name="Upadhyaya H.D."/>
            <person name="Luo M.C."/>
            <person name="Thudi M."/>
            <person name="Gowda C.L."/>
            <person name="Singh N.P."/>
            <person name="Lichtenzveig J."/>
            <person name="Gali K.K."/>
            <person name="Rubio J."/>
            <person name="Nadarajan N."/>
            <person name="Dolezel J."/>
            <person name="Bansal K.C."/>
            <person name="Xu X."/>
            <person name="Edwards D."/>
            <person name="Zhang G."/>
            <person name="Kahl G."/>
            <person name="Gil J."/>
            <person name="Singh K.B."/>
            <person name="Datta S.K."/>
            <person name="Jackson S.A."/>
            <person name="Wang J."/>
            <person name="Cook D.R."/>
        </authorList>
    </citation>
    <scope>NUCLEOTIDE SEQUENCE [LARGE SCALE GENOMIC DNA]</scope>
    <source>
        <strain evidence="3">cv. CDC Frontier</strain>
    </source>
</reference>
<feature type="compositionally biased region" description="Polar residues" evidence="1">
    <location>
        <begin position="653"/>
        <end position="667"/>
    </location>
</feature>
<dbReference type="InterPro" id="IPR045700">
    <property type="entry name" value="Rab3GAP1"/>
</dbReference>
<dbReference type="OrthoDB" id="5391403at2759"/>
<feature type="compositionally biased region" description="Basic and acidic residues" evidence="1">
    <location>
        <begin position="640"/>
        <end position="652"/>
    </location>
</feature>
<dbReference type="Pfam" id="PF13890">
    <property type="entry name" value="Rab3-GTPase_cat"/>
    <property type="match status" value="1"/>
</dbReference>
<name>A0A1S3DYW3_CICAR</name>
<protein>
    <submittedName>
        <fullName evidence="4 5">Rab3 GTPase-activating protein catalytic subunit</fullName>
    </submittedName>
</protein>
<dbReference type="AlphaFoldDB" id="A0A1S3DYW3"/>
<feature type="compositionally biased region" description="Basic and acidic residues" evidence="1">
    <location>
        <begin position="46"/>
        <end position="65"/>
    </location>
</feature>
<feature type="compositionally biased region" description="Basic and acidic residues" evidence="1">
    <location>
        <begin position="28"/>
        <end position="38"/>
    </location>
</feature>
<evidence type="ECO:0000313" key="5">
    <source>
        <dbReference type="RefSeq" id="XP_012568688.1"/>
    </source>
</evidence>
<keyword evidence="3" id="KW-1185">Reference proteome</keyword>
<evidence type="ECO:0000259" key="2">
    <source>
        <dbReference type="Pfam" id="PF13890"/>
    </source>
</evidence>
<dbReference type="RefSeq" id="XP_012568687.1">
    <property type="nucleotide sequence ID" value="XM_012713233.2"/>
</dbReference>
<dbReference type="RefSeq" id="XP_012568688.1">
    <property type="nucleotide sequence ID" value="XM_012713234.2"/>
</dbReference>
<dbReference type="GeneID" id="101508935"/>
<dbReference type="GO" id="GO:0005096">
    <property type="term" value="F:GTPase activator activity"/>
    <property type="evidence" value="ECO:0007669"/>
    <property type="project" value="InterPro"/>
</dbReference>
<reference evidence="4 5" key="2">
    <citation type="submission" date="2025-04" db="UniProtKB">
        <authorList>
            <consortium name="RefSeq"/>
        </authorList>
    </citation>
    <scope>IDENTIFICATION</scope>
    <source>
        <tissue evidence="4 5">Etiolated seedlings</tissue>
    </source>
</reference>
<dbReference type="Proteomes" id="UP000087171">
    <property type="component" value="Chromosome Ca2"/>
</dbReference>
<feature type="region of interest" description="Disordered" evidence="1">
    <location>
        <begin position="640"/>
        <end position="692"/>
    </location>
</feature>
<feature type="region of interest" description="Disordered" evidence="1">
    <location>
        <begin position="28"/>
        <end position="69"/>
    </location>
</feature>
<gene>
    <name evidence="4 5" type="primary">LOC101508935</name>
</gene>
<dbReference type="PANTHER" id="PTHR21422:SF15">
    <property type="entry name" value="RAB3 GTPASE-ACTIVATING PROTEIN CATALYTIC SUBUNIT"/>
    <property type="match status" value="1"/>
</dbReference>
<organism evidence="3 4">
    <name type="scientific">Cicer arietinum</name>
    <name type="common">Chickpea</name>
    <name type="synonym">Garbanzo</name>
    <dbReference type="NCBI Taxonomy" id="3827"/>
    <lineage>
        <taxon>Eukaryota</taxon>
        <taxon>Viridiplantae</taxon>
        <taxon>Streptophyta</taxon>
        <taxon>Embryophyta</taxon>
        <taxon>Tracheophyta</taxon>
        <taxon>Spermatophyta</taxon>
        <taxon>Magnoliopsida</taxon>
        <taxon>eudicotyledons</taxon>
        <taxon>Gunneridae</taxon>
        <taxon>Pentapetalae</taxon>
        <taxon>rosids</taxon>
        <taxon>fabids</taxon>
        <taxon>Fabales</taxon>
        <taxon>Fabaceae</taxon>
        <taxon>Papilionoideae</taxon>
        <taxon>50 kb inversion clade</taxon>
        <taxon>NPAAA clade</taxon>
        <taxon>Hologalegina</taxon>
        <taxon>IRL clade</taxon>
        <taxon>Cicereae</taxon>
        <taxon>Cicer</taxon>
    </lineage>
</organism>
<evidence type="ECO:0000313" key="4">
    <source>
        <dbReference type="RefSeq" id="XP_012568687.1"/>
    </source>
</evidence>
<feature type="domain" description="Rab3GAP catalytic subunit conserved" evidence="2">
    <location>
        <begin position="372"/>
        <end position="524"/>
    </location>
</feature>
<sequence>MESPTFVSKARTAFHSAAAKAERVLLDFKSDRDQDKQSHNNLTRNSEVESPSKDNESKVRSESKHIKWRPPHLGIKQDWQDKIKNIRIGRKEAEDTDKIGDANMAIPFYDENLYILNVKNDLEAKASEAIPSVEGLTAATKDPIPASSVLKQLAIAVEAGSKTKSMKDFIASSGNSSPARERSGLTLSAVKALVLREKEDKLTSEFSGDEKVVHLINSLFDPEGDFLRRKIDSNPEENDITSLPRDIHGAPPESLVVKLAEITGNYKSLRKMALFWCRVVAELRKLWDEEQYLPGVPQNVNPDLKTCLLYQHFQVINCCISRKRLRIIATESLDSLMMQASSNMNESTKDDDGAAASPVLYAKLNTGELVLRLGADSPAGDLTLLETGEAVYSPVTQEGPLLTEDLIRETEEFVLRTGSVGAGCSQLLSDMQAFKAANPGCILEDFVRWHSPPDWTDNETSIEDTDVFDGGESLSTRGQLSRRMQKEGNLWRELWETSKPVPAVKQAPLFDEDLAVEGILNAFEDIHPFELFGQLFVSLLGLGFAIAESMLSSNKDFSKLFYDCKEYIVATCQSNKWSEKVDDLVQVYETVETMLLNPEEALKLMKQTEESIAVTDEPKSRFKRLSLIFSSKDKALKKPVSKDQINDEEKTTRQSFSSFFETKSSLFSKKPPRSGCPSPSEKPPLETDWTIV</sequence>
<dbReference type="PANTHER" id="PTHR21422">
    <property type="entry name" value="RAB3 GTPASE-ACTIVATING PROTEIN CATALYTIC SUBUNIT"/>
    <property type="match status" value="1"/>
</dbReference>
<accession>A0A1S3DYW3</accession>
<evidence type="ECO:0000313" key="3">
    <source>
        <dbReference type="Proteomes" id="UP000087171"/>
    </source>
</evidence>
<dbReference type="KEGG" id="cam:101508935"/>
<proteinExistence type="predicted"/>
<dbReference type="InterPro" id="IPR026147">
    <property type="entry name" value="Rab3GAP1_conserved"/>
</dbReference>
<evidence type="ECO:0000256" key="1">
    <source>
        <dbReference type="SAM" id="MobiDB-lite"/>
    </source>
</evidence>